<dbReference type="EMBL" id="GDID01000464">
    <property type="protein sequence ID" value="JAP96142.1"/>
    <property type="molecule type" value="Transcribed_RNA"/>
</dbReference>
<feature type="non-terminal residue" evidence="1">
    <location>
        <position position="1"/>
    </location>
</feature>
<organism evidence="1">
    <name type="scientific">Trepomonas sp. PC1</name>
    <dbReference type="NCBI Taxonomy" id="1076344"/>
    <lineage>
        <taxon>Eukaryota</taxon>
        <taxon>Metamonada</taxon>
        <taxon>Diplomonadida</taxon>
        <taxon>Hexamitidae</taxon>
        <taxon>Hexamitinae</taxon>
        <taxon>Trepomonas</taxon>
    </lineage>
</organism>
<evidence type="ECO:0000313" key="1">
    <source>
        <dbReference type="EMBL" id="JAP96142.1"/>
    </source>
</evidence>
<protein>
    <submittedName>
        <fullName evidence="1">Uncharacterized protein</fullName>
    </submittedName>
</protein>
<sequence length="233" mass="26764">LNLKSIKFGEEVLVELITKEYFIGVVSKICQDSIILKNVGQVLKKPTTIIGQLGQRKFLASEIVKILPAAELENAIIDSKSEKPTDEPVQTKAQKVDIGNFKVQVQQQIQELLNTHATVDLANKIVEIALKNYQKNMVFDKLYFIIYQVFVQIYEKACVEENVIEVYASVMWTLVDLSVQNKKFQEMILDFTKQLCNEYKKQAKENPYEEYGKLVTYYVGIEGEILESEIQQI</sequence>
<dbReference type="AlphaFoldDB" id="A0A146KHJ1"/>
<accession>A0A146KHJ1</accession>
<feature type="non-terminal residue" evidence="1">
    <location>
        <position position="233"/>
    </location>
</feature>
<name>A0A146KHJ1_9EUKA</name>
<proteinExistence type="predicted"/>
<gene>
    <name evidence="1" type="ORF">TPC1_10623</name>
</gene>
<reference evidence="1" key="1">
    <citation type="submission" date="2015-07" db="EMBL/GenBank/DDBJ databases">
        <title>Adaptation to a free-living lifestyle via gene acquisitions in the diplomonad Trepomonas sp. PC1.</title>
        <authorList>
            <person name="Xu F."/>
            <person name="Jerlstrom-Hultqvist J."/>
            <person name="Kolisko M."/>
            <person name="Simpson A.G.B."/>
            <person name="Roger A.J."/>
            <person name="Svard S.G."/>
            <person name="Andersson J.O."/>
        </authorList>
    </citation>
    <scope>NUCLEOTIDE SEQUENCE</scope>
    <source>
        <strain evidence="1">PC1</strain>
    </source>
</reference>